<organism evidence="8 9">
    <name type="scientific">Aspergillus steynii IBT 23096</name>
    <dbReference type="NCBI Taxonomy" id="1392250"/>
    <lineage>
        <taxon>Eukaryota</taxon>
        <taxon>Fungi</taxon>
        <taxon>Dikarya</taxon>
        <taxon>Ascomycota</taxon>
        <taxon>Pezizomycotina</taxon>
        <taxon>Eurotiomycetes</taxon>
        <taxon>Eurotiomycetidae</taxon>
        <taxon>Eurotiales</taxon>
        <taxon>Aspergillaceae</taxon>
        <taxon>Aspergillus</taxon>
        <taxon>Aspergillus subgen. Circumdati</taxon>
    </lineage>
</organism>
<feature type="domain" description="PAP-associated" evidence="6">
    <location>
        <begin position="453"/>
        <end position="508"/>
    </location>
</feature>
<evidence type="ECO:0000259" key="7">
    <source>
        <dbReference type="Pfam" id="PF22600"/>
    </source>
</evidence>
<feature type="compositionally biased region" description="Pro residues" evidence="5">
    <location>
        <begin position="583"/>
        <end position="608"/>
    </location>
</feature>
<accession>A0A2I2GMZ2</accession>
<comment type="caution">
    <text evidence="8">The sequence shown here is derived from an EMBL/GenBank/DDBJ whole genome shotgun (WGS) entry which is preliminary data.</text>
</comment>
<dbReference type="Pfam" id="PF03828">
    <property type="entry name" value="PAP_assoc"/>
    <property type="match status" value="1"/>
</dbReference>
<dbReference type="STRING" id="1392250.A0A2I2GMZ2"/>
<dbReference type="SUPFAM" id="SSF81301">
    <property type="entry name" value="Nucleotidyltransferase"/>
    <property type="match status" value="1"/>
</dbReference>
<evidence type="ECO:0000313" key="9">
    <source>
        <dbReference type="Proteomes" id="UP000234275"/>
    </source>
</evidence>
<dbReference type="Pfam" id="PF22600">
    <property type="entry name" value="MTPAP-like_central"/>
    <property type="match status" value="1"/>
</dbReference>
<dbReference type="GO" id="GO:0016853">
    <property type="term" value="F:isomerase activity"/>
    <property type="evidence" value="ECO:0007669"/>
    <property type="project" value="UniProtKB-KW"/>
</dbReference>
<dbReference type="EC" id="2.7.7.19" evidence="2"/>
<keyword evidence="4" id="KW-0460">Magnesium</keyword>
<keyword evidence="8" id="KW-0413">Isomerase</keyword>
<evidence type="ECO:0000256" key="1">
    <source>
        <dbReference type="ARBA" id="ARBA00008593"/>
    </source>
</evidence>
<dbReference type="InterPro" id="IPR054708">
    <property type="entry name" value="MTPAP-like_central"/>
</dbReference>
<dbReference type="GO" id="GO:0031499">
    <property type="term" value="C:TRAMP complex"/>
    <property type="evidence" value="ECO:0007669"/>
    <property type="project" value="TreeGrafter"/>
</dbReference>
<dbReference type="GO" id="GO:1990817">
    <property type="term" value="F:poly(A) RNA polymerase activity"/>
    <property type="evidence" value="ECO:0007669"/>
    <property type="project" value="UniProtKB-EC"/>
</dbReference>
<dbReference type="PANTHER" id="PTHR23092">
    <property type="entry name" value="POLY(A) RNA POLYMERASE"/>
    <property type="match status" value="1"/>
</dbReference>
<dbReference type="AlphaFoldDB" id="A0A2I2GMZ2"/>
<dbReference type="GO" id="GO:0010605">
    <property type="term" value="P:negative regulation of macromolecule metabolic process"/>
    <property type="evidence" value="ECO:0007669"/>
    <property type="project" value="UniProtKB-ARBA"/>
</dbReference>
<name>A0A2I2GMZ2_9EURO</name>
<dbReference type="Gene3D" id="1.10.1410.10">
    <property type="match status" value="1"/>
</dbReference>
<keyword evidence="3" id="KW-0479">Metal-binding</keyword>
<feature type="region of interest" description="Disordered" evidence="5">
    <location>
        <begin position="578"/>
        <end position="683"/>
    </location>
</feature>
<feature type="region of interest" description="Disordered" evidence="5">
    <location>
        <begin position="178"/>
        <end position="212"/>
    </location>
</feature>
<keyword evidence="9" id="KW-1185">Reference proteome</keyword>
<dbReference type="InterPro" id="IPR002058">
    <property type="entry name" value="PAP_assoc"/>
</dbReference>
<dbReference type="RefSeq" id="XP_024709560.1">
    <property type="nucleotide sequence ID" value="XM_024843597.1"/>
</dbReference>
<dbReference type="InterPro" id="IPR045862">
    <property type="entry name" value="Trf4-like"/>
</dbReference>
<dbReference type="EMBL" id="MSFO01000001">
    <property type="protein sequence ID" value="PLB54258.1"/>
    <property type="molecule type" value="Genomic_DNA"/>
</dbReference>
<dbReference type="PANTHER" id="PTHR23092:SF15">
    <property type="entry name" value="INACTIVE NON-CANONICAL POLY(A) RNA POLYMERASE PROTEIN TRF4-2-RELATED"/>
    <property type="match status" value="1"/>
</dbReference>
<protein>
    <recommendedName>
        <fullName evidence="2">polynucleotide adenylyltransferase</fullName>
        <ecNumber evidence="2">2.7.7.19</ecNumber>
    </recommendedName>
</protein>
<sequence>MPPPAFEFRGNRDRRPHQPRHEFTFRYARPATAERPLLRRKRETTPEQLVAPTTNEDQPAMKFAPIENLSDSEEADMEVSSSDNGDDASHPRKKRALQSDHKPAAAPSPAPAPKWSNPDPYTVLPPPDESQAKKVDVVKLIRKARNAASAQQPAQTDAVAGNEDFISFGGLVDEEKAQYKPPEGAPSGPRSHGESAFGNRKRTYDDEMKGLSKKTGKPLSKYYSDGSIIDEWKRRPAESGTPWFSQTEASLHLSSRLHNEILGFYHWVKPVQYEQIVRADLVSRLQSAFQSRYYGVQLRAFGSFASGLYLPTADIDLVMLSTNFMRTGVKTFGERKGQIYAFSAFLKNLDIAVPNSIETIAHARVPILKFVDKMTGLRVDLSFDNDSGLVANNTFQQWKSEYPAIPVIVSVIKQFLLLRGLNEVPTGGLGGFSIICLVTSLLQHLPHGHAAPNLGDILMKFFEFYGNMFEYENVGIRMNPPGYFNKRVYQVKGNNDRLSIEDPNNADNDISGGTREIALIFRSFSDAHRLLKERMASSAFSDNPRTSILETIIAANYDEYTEQRWQLREIFQTHPRFAQYHQPPTPPPPPPASPPPPPPLPSHSPPAAQPSQEPQEKLTKLQRRQQASRERATRLRRLRPDIPSVPNTISNVRAMELGGYKTQSEMDKDLTVKEKELSSSNQG</sequence>
<gene>
    <name evidence="8" type="ORF">P170DRAFT_346928</name>
</gene>
<evidence type="ECO:0000256" key="4">
    <source>
        <dbReference type="ARBA" id="ARBA00022842"/>
    </source>
</evidence>
<evidence type="ECO:0000256" key="5">
    <source>
        <dbReference type="SAM" id="MobiDB-lite"/>
    </source>
</evidence>
<evidence type="ECO:0000313" key="8">
    <source>
        <dbReference type="EMBL" id="PLB54258.1"/>
    </source>
</evidence>
<dbReference type="GO" id="GO:0003729">
    <property type="term" value="F:mRNA binding"/>
    <property type="evidence" value="ECO:0007669"/>
    <property type="project" value="TreeGrafter"/>
</dbReference>
<dbReference type="VEuPathDB" id="FungiDB:P170DRAFT_346928"/>
<dbReference type="OrthoDB" id="273917at2759"/>
<dbReference type="GO" id="GO:0005730">
    <property type="term" value="C:nucleolus"/>
    <property type="evidence" value="ECO:0007669"/>
    <property type="project" value="TreeGrafter"/>
</dbReference>
<evidence type="ECO:0000256" key="3">
    <source>
        <dbReference type="ARBA" id="ARBA00022723"/>
    </source>
</evidence>
<feature type="compositionally biased region" description="Basic and acidic residues" evidence="5">
    <location>
        <begin position="664"/>
        <end position="677"/>
    </location>
</feature>
<evidence type="ECO:0000259" key="6">
    <source>
        <dbReference type="Pfam" id="PF03828"/>
    </source>
</evidence>
<dbReference type="FunFam" id="3.30.460.10:FF:000031">
    <property type="entry name" value="Topoisomerase family protein Trf4"/>
    <property type="match status" value="1"/>
</dbReference>
<dbReference type="GO" id="GO:0046872">
    <property type="term" value="F:metal ion binding"/>
    <property type="evidence" value="ECO:0007669"/>
    <property type="project" value="UniProtKB-KW"/>
</dbReference>
<reference evidence="8 9" key="1">
    <citation type="submission" date="2016-12" db="EMBL/GenBank/DDBJ databases">
        <title>The genomes of Aspergillus section Nigri reveals drivers in fungal speciation.</title>
        <authorList>
            <consortium name="DOE Joint Genome Institute"/>
            <person name="Vesth T.C."/>
            <person name="Nybo J."/>
            <person name="Theobald S."/>
            <person name="Brandl J."/>
            <person name="Frisvad J.C."/>
            <person name="Nielsen K.F."/>
            <person name="Lyhne E.K."/>
            <person name="Kogle M.E."/>
            <person name="Kuo A."/>
            <person name="Riley R."/>
            <person name="Clum A."/>
            <person name="Nolan M."/>
            <person name="Lipzen A."/>
            <person name="Salamov A."/>
            <person name="Henrissat B."/>
            <person name="Wiebenga A."/>
            <person name="De Vries R.P."/>
            <person name="Grigoriev I.V."/>
            <person name="Mortensen U.H."/>
            <person name="Andersen M.R."/>
            <person name="Baker S.E."/>
        </authorList>
    </citation>
    <scope>NUCLEOTIDE SEQUENCE [LARGE SCALE GENOMIC DNA]</scope>
    <source>
        <strain evidence="8 9">IBT 23096</strain>
    </source>
</reference>
<dbReference type="InterPro" id="IPR043519">
    <property type="entry name" value="NT_sf"/>
</dbReference>
<comment type="similarity">
    <text evidence="1">Belongs to the DNA polymerase type-B-like family.</text>
</comment>
<dbReference type="CDD" id="cd05402">
    <property type="entry name" value="NT_PAP_TUTase"/>
    <property type="match status" value="1"/>
</dbReference>
<dbReference type="Proteomes" id="UP000234275">
    <property type="component" value="Unassembled WGS sequence"/>
</dbReference>
<feature type="region of interest" description="Disordered" evidence="5">
    <location>
        <begin position="1"/>
        <end position="136"/>
    </location>
</feature>
<dbReference type="GO" id="GO:0031123">
    <property type="term" value="P:RNA 3'-end processing"/>
    <property type="evidence" value="ECO:0007669"/>
    <property type="project" value="TreeGrafter"/>
</dbReference>
<dbReference type="GeneID" id="36551297"/>
<dbReference type="Gene3D" id="3.30.460.10">
    <property type="entry name" value="Beta Polymerase, domain 2"/>
    <property type="match status" value="1"/>
</dbReference>
<dbReference type="GO" id="GO:0043634">
    <property type="term" value="P:polyadenylation-dependent ncRNA catabolic process"/>
    <property type="evidence" value="ECO:0007669"/>
    <property type="project" value="TreeGrafter"/>
</dbReference>
<evidence type="ECO:0000256" key="2">
    <source>
        <dbReference type="ARBA" id="ARBA00012388"/>
    </source>
</evidence>
<proteinExistence type="inferred from homology"/>
<dbReference type="SUPFAM" id="SSF81631">
    <property type="entry name" value="PAP/OAS1 substrate-binding domain"/>
    <property type="match status" value="1"/>
</dbReference>
<feature type="domain" description="Poly(A) RNA polymerase mitochondrial-like central palm" evidence="7">
    <location>
        <begin position="257"/>
        <end position="398"/>
    </location>
</feature>